<dbReference type="FunFam" id="3.80.10.10:FF:000095">
    <property type="entry name" value="LRR receptor-like serine/threonine-protein kinase GSO1"/>
    <property type="match status" value="1"/>
</dbReference>
<comment type="subcellular location">
    <subcellularLocation>
        <location evidence="1">Membrane</location>
        <topology evidence="1">Single-pass membrane protein</topology>
    </subcellularLocation>
</comment>
<protein>
    <recommendedName>
        <fullName evidence="2">non-specific serine/threonine protein kinase</fullName>
        <ecNumber evidence="2">2.7.11.1</ecNumber>
    </recommendedName>
</protein>
<dbReference type="FunFam" id="3.80.10.10:FF:000400">
    <property type="entry name" value="Nuclear pore complex protein NUP107"/>
    <property type="match status" value="1"/>
</dbReference>
<evidence type="ECO:0000256" key="2">
    <source>
        <dbReference type="ARBA" id="ARBA00012513"/>
    </source>
</evidence>
<evidence type="ECO:0000313" key="18">
    <source>
        <dbReference type="EMBL" id="PWA79681.1"/>
    </source>
</evidence>
<keyword evidence="7" id="KW-0732">Signal</keyword>
<dbReference type="SUPFAM" id="SSF52047">
    <property type="entry name" value="RNI-like"/>
    <property type="match status" value="2"/>
</dbReference>
<keyword evidence="14" id="KW-0325">Glycoprotein</keyword>
<evidence type="ECO:0000256" key="6">
    <source>
        <dbReference type="ARBA" id="ARBA00022692"/>
    </source>
</evidence>
<name>A0A2U1P1Q0_ARTAN</name>
<dbReference type="FunFam" id="3.80.10.10:FF:000041">
    <property type="entry name" value="LRR receptor-like serine/threonine-protein kinase ERECTA"/>
    <property type="match status" value="1"/>
</dbReference>
<evidence type="ECO:0000256" key="8">
    <source>
        <dbReference type="ARBA" id="ARBA00022737"/>
    </source>
</evidence>
<dbReference type="PANTHER" id="PTHR48005">
    <property type="entry name" value="LEUCINE RICH REPEAT KINASE 2"/>
    <property type="match status" value="1"/>
</dbReference>
<reference evidence="18 19" key="1">
    <citation type="journal article" date="2018" name="Mol. Plant">
        <title>The genome of Artemisia annua provides insight into the evolution of Asteraceae family and artemisinin biosynthesis.</title>
        <authorList>
            <person name="Shen Q."/>
            <person name="Zhang L."/>
            <person name="Liao Z."/>
            <person name="Wang S."/>
            <person name="Yan T."/>
            <person name="Shi P."/>
            <person name="Liu M."/>
            <person name="Fu X."/>
            <person name="Pan Q."/>
            <person name="Wang Y."/>
            <person name="Lv Z."/>
            <person name="Lu X."/>
            <person name="Zhang F."/>
            <person name="Jiang W."/>
            <person name="Ma Y."/>
            <person name="Chen M."/>
            <person name="Hao X."/>
            <person name="Li L."/>
            <person name="Tang Y."/>
            <person name="Lv G."/>
            <person name="Zhou Y."/>
            <person name="Sun X."/>
            <person name="Brodelius P.E."/>
            <person name="Rose J.K.C."/>
            <person name="Tang K."/>
        </authorList>
    </citation>
    <scope>NUCLEOTIDE SEQUENCE [LARGE SCALE GENOMIC DNA]</scope>
    <source>
        <strain evidence="19">cv. Huhao1</strain>
        <tissue evidence="18">Leaf</tissue>
    </source>
</reference>
<gene>
    <name evidence="18" type="ORF">CTI12_AA204750</name>
</gene>
<dbReference type="EMBL" id="PKPP01001824">
    <property type="protein sequence ID" value="PWA79681.1"/>
    <property type="molecule type" value="Genomic_DNA"/>
</dbReference>
<evidence type="ECO:0000256" key="3">
    <source>
        <dbReference type="ARBA" id="ARBA00022527"/>
    </source>
</evidence>
<dbReference type="GO" id="GO:0004674">
    <property type="term" value="F:protein serine/threonine kinase activity"/>
    <property type="evidence" value="ECO:0007669"/>
    <property type="project" value="UniProtKB-KW"/>
</dbReference>
<evidence type="ECO:0000256" key="5">
    <source>
        <dbReference type="ARBA" id="ARBA00022679"/>
    </source>
</evidence>
<dbReference type="AlphaFoldDB" id="A0A2U1P1Q0"/>
<dbReference type="OrthoDB" id="676979at2759"/>
<feature type="transmembrane region" description="Helical" evidence="17">
    <location>
        <begin position="783"/>
        <end position="803"/>
    </location>
</feature>
<keyword evidence="19" id="KW-1185">Reference proteome</keyword>
<dbReference type="PANTHER" id="PTHR48005:SF16">
    <property type="entry name" value="MDIS1-INTERACTING RECEPTOR LIKE KINASE 2-LIKE ISOFORM X1"/>
    <property type="match status" value="1"/>
</dbReference>
<keyword evidence="11" id="KW-0067">ATP-binding</keyword>
<dbReference type="Pfam" id="PF12799">
    <property type="entry name" value="LRR_4"/>
    <property type="match status" value="1"/>
</dbReference>
<dbReference type="InterPro" id="IPR003591">
    <property type="entry name" value="Leu-rich_rpt_typical-subtyp"/>
</dbReference>
<evidence type="ECO:0000256" key="4">
    <source>
        <dbReference type="ARBA" id="ARBA00022614"/>
    </source>
</evidence>
<dbReference type="InterPro" id="IPR025875">
    <property type="entry name" value="Leu-rich_rpt_4"/>
</dbReference>
<evidence type="ECO:0000256" key="14">
    <source>
        <dbReference type="ARBA" id="ARBA00023180"/>
    </source>
</evidence>
<evidence type="ECO:0000256" key="15">
    <source>
        <dbReference type="ARBA" id="ARBA00047899"/>
    </source>
</evidence>
<dbReference type="EC" id="2.7.11.1" evidence="2"/>
<evidence type="ECO:0000256" key="9">
    <source>
        <dbReference type="ARBA" id="ARBA00022741"/>
    </source>
</evidence>
<dbReference type="Proteomes" id="UP000245207">
    <property type="component" value="Unassembled WGS sequence"/>
</dbReference>
<dbReference type="InterPro" id="IPR001611">
    <property type="entry name" value="Leu-rich_rpt"/>
</dbReference>
<keyword evidence="3" id="KW-0723">Serine/threonine-protein kinase</keyword>
<dbReference type="InterPro" id="IPR032675">
    <property type="entry name" value="LRR_dom_sf"/>
</dbReference>
<evidence type="ECO:0000313" key="19">
    <source>
        <dbReference type="Proteomes" id="UP000245207"/>
    </source>
</evidence>
<dbReference type="STRING" id="35608.A0A2U1P1Q0"/>
<comment type="caution">
    <text evidence="18">The sequence shown here is derived from an EMBL/GenBank/DDBJ whole genome shotgun (WGS) entry which is preliminary data.</text>
</comment>
<dbReference type="GO" id="GO:0009653">
    <property type="term" value="P:anatomical structure morphogenesis"/>
    <property type="evidence" value="ECO:0007669"/>
    <property type="project" value="UniProtKB-ARBA"/>
</dbReference>
<evidence type="ECO:0000256" key="10">
    <source>
        <dbReference type="ARBA" id="ARBA00022777"/>
    </source>
</evidence>
<dbReference type="GO" id="GO:0051707">
    <property type="term" value="P:response to other organism"/>
    <property type="evidence" value="ECO:0007669"/>
    <property type="project" value="UniProtKB-ARBA"/>
</dbReference>
<dbReference type="GO" id="GO:0006952">
    <property type="term" value="P:defense response"/>
    <property type="evidence" value="ECO:0007669"/>
    <property type="project" value="UniProtKB-ARBA"/>
</dbReference>
<dbReference type="GO" id="GO:0016020">
    <property type="term" value="C:membrane"/>
    <property type="evidence" value="ECO:0007669"/>
    <property type="project" value="UniProtKB-SubCell"/>
</dbReference>
<dbReference type="SMART" id="SM00365">
    <property type="entry name" value="LRR_SD22"/>
    <property type="match status" value="8"/>
</dbReference>
<keyword evidence="6 17" id="KW-0812">Transmembrane</keyword>
<dbReference type="PRINTS" id="PR00019">
    <property type="entry name" value="LEURICHRPT"/>
</dbReference>
<evidence type="ECO:0000256" key="11">
    <source>
        <dbReference type="ARBA" id="ARBA00022840"/>
    </source>
</evidence>
<dbReference type="Gene3D" id="1.10.510.10">
    <property type="entry name" value="Transferase(Phosphotransferase) domain 1"/>
    <property type="match status" value="1"/>
</dbReference>
<keyword evidence="13 17" id="KW-0472">Membrane</keyword>
<accession>A0A2U1P1Q0</accession>
<sequence>MGHGSAGTVGVSPGRFKEADNLHLASAGSVEGGVKPAVKASVTKKRLESVLRRPQILLIISMDMPMIPVERFVEMATNFRLKAIFIVVLVKVGCSVSLAAEESLLHDSVNPTRVKPAVKASVTKKRLESVLRRPQILLIISMDMPMIPVERFVEMATNFRLKAIFIVVLVKVGATKTSANNFNKSREAEALLATNWWGDRNASSDYCTWPHIRCSEEGSVISIYFYLDDNEDLGDMRSLDFASFPNLERLSIDECKLEGSIPEQIGLLSNLTHLSLYVNQLTGKIPASFTNLIHLEYLDLSYNHLTGKLPVSFANLTHLETLDLSNNYITGVSFSNLTRLENLDLSNNYITGVSFANLTRLENLDLSNNYITGVSFANLTRLENLDLSNNYITGVSFSNLTRLGNLDLSNNNFTSTFPTPIMSLKNLYNLDLSRNNFLGQIPSSFGSMVNLFHLDLSANQLNGSIPPALITNLPNLITLDLSNNNLDGPIPSRANLHVSRTSLRELNLSHNSFSVIISSQLVKLTSLTTVDLSRNQFMGLISPFLDSMANLTYLSYLSFRGNLLTGKLPVSLTNLTQLENLDLSRNNFTGFIPPSFGSMVNLNVLDLSENNLDGPIPSSLGNLSQLQFLNLAMNSISGPIPLDITYLMNLGHLDLHHNRLVGAIHPELEKLSSLYYLDLSSNQLSGNISLANPCFLSYLNLSKNLMMGSITNVRDCRYLEFLDISGNHFVGEALNHCDFPYLLLLNQSQNHLTGEMIWSSNNLSSAKSACNEHKRRKQHLPRLTVFLPIIVGLCFLVVAYCFYSRKKATTKKLQPEITKHGDLLTSKTLLTFFLVYDHLELAFSMIVNEKCDVYSFGVVALETIGGKHPGELLSSLNCSTSHGTMLENILDQRLSYPTDRLIEKEILRVCHVALACILTDPKARPTMREVSQELSR</sequence>
<dbReference type="InterPro" id="IPR011009">
    <property type="entry name" value="Kinase-like_dom_sf"/>
</dbReference>
<comment type="catalytic activity">
    <reaction evidence="15">
        <text>L-threonyl-[protein] + ATP = O-phospho-L-threonyl-[protein] + ADP + H(+)</text>
        <dbReference type="Rhea" id="RHEA:46608"/>
        <dbReference type="Rhea" id="RHEA-COMP:11060"/>
        <dbReference type="Rhea" id="RHEA-COMP:11605"/>
        <dbReference type="ChEBI" id="CHEBI:15378"/>
        <dbReference type="ChEBI" id="CHEBI:30013"/>
        <dbReference type="ChEBI" id="CHEBI:30616"/>
        <dbReference type="ChEBI" id="CHEBI:61977"/>
        <dbReference type="ChEBI" id="CHEBI:456216"/>
        <dbReference type="EC" id="2.7.11.1"/>
    </reaction>
</comment>
<evidence type="ECO:0000256" key="12">
    <source>
        <dbReference type="ARBA" id="ARBA00022989"/>
    </source>
</evidence>
<keyword evidence="12 17" id="KW-1133">Transmembrane helix</keyword>
<keyword evidence="10 18" id="KW-0418">Kinase</keyword>
<organism evidence="18 19">
    <name type="scientific">Artemisia annua</name>
    <name type="common">Sweet wormwood</name>
    <dbReference type="NCBI Taxonomy" id="35608"/>
    <lineage>
        <taxon>Eukaryota</taxon>
        <taxon>Viridiplantae</taxon>
        <taxon>Streptophyta</taxon>
        <taxon>Embryophyta</taxon>
        <taxon>Tracheophyta</taxon>
        <taxon>Spermatophyta</taxon>
        <taxon>Magnoliopsida</taxon>
        <taxon>eudicotyledons</taxon>
        <taxon>Gunneridae</taxon>
        <taxon>Pentapetalae</taxon>
        <taxon>asterids</taxon>
        <taxon>campanulids</taxon>
        <taxon>Asterales</taxon>
        <taxon>Asteraceae</taxon>
        <taxon>Asteroideae</taxon>
        <taxon>Anthemideae</taxon>
        <taxon>Artemisiinae</taxon>
        <taxon>Artemisia</taxon>
    </lineage>
</organism>
<dbReference type="PROSITE" id="PS51450">
    <property type="entry name" value="LRR"/>
    <property type="match status" value="4"/>
</dbReference>
<comment type="catalytic activity">
    <reaction evidence="16">
        <text>L-seryl-[protein] + ATP = O-phospho-L-seryl-[protein] + ADP + H(+)</text>
        <dbReference type="Rhea" id="RHEA:17989"/>
        <dbReference type="Rhea" id="RHEA-COMP:9863"/>
        <dbReference type="Rhea" id="RHEA-COMP:11604"/>
        <dbReference type="ChEBI" id="CHEBI:15378"/>
        <dbReference type="ChEBI" id="CHEBI:29999"/>
        <dbReference type="ChEBI" id="CHEBI:30616"/>
        <dbReference type="ChEBI" id="CHEBI:83421"/>
        <dbReference type="ChEBI" id="CHEBI:456216"/>
        <dbReference type="EC" id="2.7.11.1"/>
    </reaction>
</comment>
<evidence type="ECO:0000256" key="16">
    <source>
        <dbReference type="ARBA" id="ARBA00048679"/>
    </source>
</evidence>
<evidence type="ECO:0000256" key="17">
    <source>
        <dbReference type="SAM" id="Phobius"/>
    </source>
</evidence>
<dbReference type="Pfam" id="PF00560">
    <property type="entry name" value="LRR_1"/>
    <property type="match status" value="3"/>
</dbReference>
<keyword evidence="8" id="KW-0677">Repeat</keyword>
<keyword evidence="9" id="KW-0547">Nucleotide-binding</keyword>
<dbReference type="Gene3D" id="3.80.10.10">
    <property type="entry name" value="Ribonuclease Inhibitor"/>
    <property type="match status" value="4"/>
</dbReference>
<dbReference type="SMART" id="SM00369">
    <property type="entry name" value="LRR_TYP"/>
    <property type="match status" value="13"/>
</dbReference>
<keyword evidence="5" id="KW-0808">Transferase</keyword>
<evidence type="ECO:0000256" key="1">
    <source>
        <dbReference type="ARBA" id="ARBA00004167"/>
    </source>
</evidence>
<dbReference type="InterPro" id="IPR051420">
    <property type="entry name" value="Ser_Thr_Kinases_DiverseReg"/>
</dbReference>
<dbReference type="GO" id="GO:0005524">
    <property type="term" value="F:ATP binding"/>
    <property type="evidence" value="ECO:0007669"/>
    <property type="project" value="UniProtKB-KW"/>
</dbReference>
<dbReference type="Pfam" id="PF13855">
    <property type="entry name" value="LRR_8"/>
    <property type="match status" value="3"/>
</dbReference>
<proteinExistence type="predicted"/>
<dbReference type="SUPFAM" id="SSF56112">
    <property type="entry name" value="Protein kinase-like (PK-like)"/>
    <property type="match status" value="1"/>
</dbReference>
<keyword evidence="4" id="KW-0433">Leucine-rich repeat</keyword>
<evidence type="ECO:0000256" key="13">
    <source>
        <dbReference type="ARBA" id="ARBA00023136"/>
    </source>
</evidence>
<dbReference type="GO" id="GO:0099402">
    <property type="term" value="P:plant organ development"/>
    <property type="evidence" value="ECO:0007669"/>
    <property type="project" value="UniProtKB-ARBA"/>
</dbReference>
<evidence type="ECO:0000256" key="7">
    <source>
        <dbReference type="ARBA" id="ARBA00022729"/>
    </source>
</evidence>